<dbReference type="Gene3D" id="3.10.20.30">
    <property type="match status" value="1"/>
</dbReference>
<evidence type="ECO:0000256" key="7">
    <source>
        <dbReference type="ARBA" id="ARBA00023014"/>
    </source>
</evidence>
<dbReference type="SUPFAM" id="SSF52343">
    <property type="entry name" value="Ferredoxin reductase-like, C-terminal NADP-linked domain"/>
    <property type="match status" value="1"/>
</dbReference>
<feature type="domain" description="FAD-binding FR-type" evidence="9">
    <location>
        <begin position="8"/>
        <end position="110"/>
    </location>
</feature>
<keyword evidence="2" id="KW-0285">Flavoprotein</keyword>
<keyword evidence="11" id="KW-1185">Reference proteome</keyword>
<reference evidence="10" key="2">
    <citation type="submission" date="2020-09" db="EMBL/GenBank/DDBJ databases">
        <authorList>
            <person name="Sun Q."/>
            <person name="Zhou Y."/>
        </authorList>
    </citation>
    <scope>NUCLEOTIDE SEQUENCE</scope>
    <source>
        <strain evidence="10">CGMCC 1.15794</strain>
    </source>
</reference>
<dbReference type="GO" id="GO:0051537">
    <property type="term" value="F:2 iron, 2 sulfur cluster binding"/>
    <property type="evidence" value="ECO:0007669"/>
    <property type="project" value="UniProtKB-KW"/>
</dbReference>
<dbReference type="PROSITE" id="PS00197">
    <property type="entry name" value="2FE2S_FER_1"/>
    <property type="match status" value="1"/>
</dbReference>
<dbReference type="GO" id="GO:0016491">
    <property type="term" value="F:oxidoreductase activity"/>
    <property type="evidence" value="ECO:0007669"/>
    <property type="project" value="UniProtKB-KW"/>
</dbReference>
<evidence type="ECO:0000256" key="1">
    <source>
        <dbReference type="ARBA" id="ARBA00001974"/>
    </source>
</evidence>
<evidence type="ECO:0000256" key="2">
    <source>
        <dbReference type="ARBA" id="ARBA00022630"/>
    </source>
</evidence>
<dbReference type="GO" id="GO:0046872">
    <property type="term" value="F:metal ion binding"/>
    <property type="evidence" value="ECO:0007669"/>
    <property type="project" value="UniProtKB-KW"/>
</dbReference>
<dbReference type="Gene3D" id="3.40.50.80">
    <property type="entry name" value="Nucleotide-binding domain of ferredoxin-NADP reductase (FNR) module"/>
    <property type="match status" value="1"/>
</dbReference>
<reference evidence="10" key="1">
    <citation type="journal article" date="2014" name="Int. J. Syst. Evol. Microbiol.">
        <title>Complete genome sequence of Corynebacterium casei LMG S-19264T (=DSM 44701T), isolated from a smear-ripened cheese.</title>
        <authorList>
            <consortium name="US DOE Joint Genome Institute (JGI-PGF)"/>
            <person name="Walter F."/>
            <person name="Albersmeier A."/>
            <person name="Kalinowski J."/>
            <person name="Ruckert C."/>
        </authorList>
    </citation>
    <scope>NUCLEOTIDE SEQUENCE</scope>
    <source>
        <strain evidence="10">CGMCC 1.15794</strain>
    </source>
</reference>
<dbReference type="InterPro" id="IPR001041">
    <property type="entry name" value="2Fe-2S_ferredoxin-type"/>
</dbReference>
<evidence type="ECO:0000256" key="3">
    <source>
        <dbReference type="ARBA" id="ARBA00022714"/>
    </source>
</evidence>
<dbReference type="Proteomes" id="UP000657592">
    <property type="component" value="Unassembled WGS sequence"/>
</dbReference>
<dbReference type="SUPFAM" id="SSF63380">
    <property type="entry name" value="Riboflavin synthase domain-like"/>
    <property type="match status" value="1"/>
</dbReference>
<protein>
    <submittedName>
        <fullName evidence="10">Ferredoxin</fullName>
    </submittedName>
</protein>
<evidence type="ECO:0000256" key="5">
    <source>
        <dbReference type="ARBA" id="ARBA00023002"/>
    </source>
</evidence>
<accession>A0A917IEE4</accession>
<dbReference type="CDD" id="cd06185">
    <property type="entry name" value="PDR_like"/>
    <property type="match status" value="1"/>
</dbReference>
<comment type="caution">
    <text evidence="10">The sequence shown here is derived from an EMBL/GenBank/DDBJ whole genome shotgun (WGS) entry which is preliminary data.</text>
</comment>
<dbReference type="InterPro" id="IPR036010">
    <property type="entry name" value="2Fe-2S_ferredoxin-like_sf"/>
</dbReference>
<evidence type="ECO:0000313" key="10">
    <source>
        <dbReference type="EMBL" id="GGH44769.1"/>
    </source>
</evidence>
<keyword evidence="4" id="KW-0479">Metal-binding</keyword>
<keyword evidence="3" id="KW-0001">2Fe-2S</keyword>
<evidence type="ECO:0000259" key="8">
    <source>
        <dbReference type="PROSITE" id="PS51085"/>
    </source>
</evidence>
<evidence type="ECO:0000256" key="6">
    <source>
        <dbReference type="ARBA" id="ARBA00023004"/>
    </source>
</evidence>
<dbReference type="PRINTS" id="PR00409">
    <property type="entry name" value="PHDIOXRDTASE"/>
</dbReference>
<keyword evidence="6" id="KW-0408">Iron</keyword>
<keyword evidence="5" id="KW-0560">Oxidoreductase</keyword>
<dbReference type="EMBL" id="BMJY01000007">
    <property type="protein sequence ID" value="GGH44769.1"/>
    <property type="molecule type" value="Genomic_DNA"/>
</dbReference>
<keyword evidence="7" id="KW-0411">Iron-sulfur</keyword>
<dbReference type="InterPro" id="IPR012675">
    <property type="entry name" value="Beta-grasp_dom_sf"/>
</dbReference>
<evidence type="ECO:0000313" key="11">
    <source>
        <dbReference type="Proteomes" id="UP000657592"/>
    </source>
</evidence>
<dbReference type="InterPro" id="IPR006058">
    <property type="entry name" value="2Fe2S_fd_BS"/>
</dbReference>
<evidence type="ECO:0000256" key="4">
    <source>
        <dbReference type="ARBA" id="ARBA00022723"/>
    </source>
</evidence>
<dbReference type="InterPro" id="IPR050415">
    <property type="entry name" value="MRET"/>
</dbReference>
<dbReference type="SUPFAM" id="SSF54292">
    <property type="entry name" value="2Fe-2S ferredoxin-like"/>
    <property type="match status" value="1"/>
</dbReference>
<dbReference type="Pfam" id="PF00111">
    <property type="entry name" value="Fer2"/>
    <property type="match status" value="1"/>
</dbReference>
<feature type="domain" description="2Fe-2S ferredoxin-type" evidence="8">
    <location>
        <begin position="231"/>
        <end position="318"/>
    </location>
</feature>
<dbReference type="RefSeq" id="WP_188756107.1">
    <property type="nucleotide sequence ID" value="NZ_BMJY01000007.1"/>
</dbReference>
<dbReference type="PROSITE" id="PS51384">
    <property type="entry name" value="FAD_FR"/>
    <property type="match status" value="1"/>
</dbReference>
<name>A0A917IEE4_9MICO</name>
<dbReference type="PROSITE" id="PS51085">
    <property type="entry name" value="2FE2S_FER_2"/>
    <property type="match status" value="1"/>
</dbReference>
<dbReference type="PANTHER" id="PTHR47354">
    <property type="entry name" value="NADH OXIDOREDUCTASE HCR"/>
    <property type="match status" value="1"/>
</dbReference>
<dbReference type="InterPro" id="IPR039261">
    <property type="entry name" value="FNR_nucleotide-bd"/>
</dbReference>
<evidence type="ECO:0000259" key="9">
    <source>
        <dbReference type="PROSITE" id="PS51384"/>
    </source>
</evidence>
<gene>
    <name evidence="10" type="ORF">GCM10010921_19660</name>
</gene>
<comment type="cofactor">
    <cofactor evidence="1">
        <name>FAD</name>
        <dbReference type="ChEBI" id="CHEBI:57692"/>
    </cofactor>
</comment>
<sequence length="318" mass="34172">MTVTPSPRDSIDVVVESKRELADGVAGLRLRRPDGAPLPAWEPGAHIDVELPGDLVRQFSLCGDPRDATAYDIAVRREVDGRGGSAAVHNVVQPGDALRISAPRNHFAFDDADRYLFVAGGIGITPILPMIAAAEARGAEWNLAYCGRSRRSMAFLAELQRYGDRVALHPSDEGRRLDVAAFLGEPALGAAVYCCGPAGLLDAALDASNAWPPGALRIERFEPIEATGPETSFEVELDSTGEVLEVPEGRTILEVVREAGVDIDSSCEEGTCGTCETVVLEGEPDHRDAVLSELERELGETMMICVSRCRGRRLVLDL</sequence>
<proteinExistence type="predicted"/>
<dbReference type="InterPro" id="IPR017927">
    <property type="entry name" value="FAD-bd_FR_type"/>
</dbReference>
<dbReference type="Gene3D" id="2.40.30.10">
    <property type="entry name" value="Translation factors"/>
    <property type="match status" value="1"/>
</dbReference>
<dbReference type="AlphaFoldDB" id="A0A917IEE4"/>
<dbReference type="PANTHER" id="PTHR47354:SF1">
    <property type="entry name" value="CARNITINE MONOOXYGENASE REDUCTASE SUBUNIT"/>
    <property type="match status" value="1"/>
</dbReference>
<dbReference type="InterPro" id="IPR017938">
    <property type="entry name" value="Riboflavin_synthase-like_b-brl"/>
</dbReference>
<dbReference type="CDD" id="cd00207">
    <property type="entry name" value="fer2"/>
    <property type="match status" value="1"/>
</dbReference>
<organism evidence="10 11">
    <name type="scientific">Microbacterium album</name>
    <dbReference type="NCBI Taxonomy" id="2053191"/>
    <lineage>
        <taxon>Bacteria</taxon>
        <taxon>Bacillati</taxon>
        <taxon>Actinomycetota</taxon>
        <taxon>Actinomycetes</taxon>
        <taxon>Micrococcales</taxon>
        <taxon>Microbacteriaceae</taxon>
        <taxon>Microbacterium</taxon>
    </lineage>
</organism>